<evidence type="ECO:0000313" key="3">
    <source>
        <dbReference type="Proteomes" id="UP001238088"/>
    </source>
</evidence>
<feature type="region of interest" description="Disordered" evidence="1">
    <location>
        <begin position="39"/>
        <end position="63"/>
    </location>
</feature>
<comment type="caution">
    <text evidence="2">The sequence shown here is derived from an EMBL/GenBank/DDBJ whole genome shotgun (WGS) entry which is preliminary data.</text>
</comment>
<dbReference type="RefSeq" id="WP_307475511.1">
    <property type="nucleotide sequence ID" value="NZ_JAUSUB010000010.1"/>
</dbReference>
<gene>
    <name evidence="2" type="ORF">J2S17_002685</name>
</gene>
<feature type="compositionally biased region" description="Basic and acidic residues" evidence="1">
    <location>
        <begin position="41"/>
        <end position="63"/>
    </location>
</feature>
<sequence>MRKLANLTALNVLETEADGITPKAVSGILSEKQVSTKKARVMTEEQRQAAGDRLRKLREESAK</sequence>
<proteinExistence type="predicted"/>
<organism evidence="2 3">
    <name type="scientific">Cytobacillus purgationiresistens</name>
    <dbReference type="NCBI Taxonomy" id="863449"/>
    <lineage>
        <taxon>Bacteria</taxon>
        <taxon>Bacillati</taxon>
        <taxon>Bacillota</taxon>
        <taxon>Bacilli</taxon>
        <taxon>Bacillales</taxon>
        <taxon>Bacillaceae</taxon>
        <taxon>Cytobacillus</taxon>
    </lineage>
</organism>
<dbReference type="Proteomes" id="UP001238088">
    <property type="component" value="Unassembled WGS sequence"/>
</dbReference>
<reference evidence="2 3" key="1">
    <citation type="submission" date="2023-07" db="EMBL/GenBank/DDBJ databases">
        <title>Genomic Encyclopedia of Type Strains, Phase IV (KMG-IV): sequencing the most valuable type-strain genomes for metagenomic binning, comparative biology and taxonomic classification.</title>
        <authorList>
            <person name="Goeker M."/>
        </authorList>
    </citation>
    <scope>NUCLEOTIDE SEQUENCE [LARGE SCALE GENOMIC DNA]</scope>
    <source>
        <strain evidence="2 3">DSM 23494</strain>
    </source>
</reference>
<dbReference type="EMBL" id="JAUSUB010000010">
    <property type="protein sequence ID" value="MDQ0270800.1"/>
    <property type="molecule type" value="Genomic_DNA"/>
</dbReference>
<keyword evidence="3" id="KW-1185">Reference proteome</keyword>
<evidence type="ECO:0000313" key="2">
    <source>
        <dbReference type="EMBL" id="MDQ0270800.1"/>
    </source>
</evidence>
<accession>A0ABU0AL82</accession>
<evidence type="ECO:0000256" key="1">
    <source>
        <dbReference type="SAM" id="MobiDB-lite"/>
    </source>
</evidence>
<name>A0ABU0AL82_9BACI</name>
<protein>
    <submittedName>
        <fullName evidence="2">Uncharacterized protein</fullName>
    </submittedName>
</protein>